<organism evidence="12">
    <name type="scientific">marine metagenome</name>
    <dbReference type="NCBI Taxonomy" id="408172"/>
    <lineage>
        <taxon>unclassified sequences</taxon>
        <taxon>metagenomes</taxon>
        <taxon>ecological metagenomes</taxon>
    </lineage>
</organism>
<keyword evidence="9" id="KW-0411">Iron-sulfur</keyword>
<keyword evidence="7" id="KW-0560">Oxidoreductase</keyword>
<evidence type="ECO:0000256" key="8">
    <source>
        <dbReference type="ARBA" id="ARBA00023004"/>
    </source>
</evidence>
<dbReference type="PANTHER" id="PTHR42917">
    <property type="entry name" value="2,4-DIENOYL-COA REDUCTASE"/>
    <property type="match status" value="1"/>
</dbReference>
<dbReference type="GO" id="GO:0016491">
    <property type="term" value="F:oxidoreductase activity"/>
    <property type="evidence" value="ECO:0007669"/>
    <property type="project" value="UniProtKB-KW"/>
</dbReference>
<dbReference type="Pfam" id="PF07992">
    <property type="entry name" value="Pyr_redox_2"/>
    <property type="match status" value="1"/>
</dbReference>
<evidence type="ECO:0008006" key="13">
    <source>
        <dbReference type="Google" id="ProtNLM"/>
    </source>
</evidence>
<comment type="cofactor">
    <cofactor evidence="2">
        <name>[4Fe-4S] cluster</name>
        <dbReference type="ChEBI" id="CHEBI:49883"/>
    </cofactor>
</comment>
<keyword evidence="5" id="KW-0288">FMN</keyword>
<evidence type="ECO:0000259" key="11">
    <source>
        <dbReference type="Pfam" id="PF07992"/>
    </source>
</evidence>
<dbReference type="InterPro" id="IPR023753">
    <property type="entry name" value="FAD/NAD-binding_dom"/>
</dbReference>
<dbReference type="SUPFAM" id="SSF51905">
    <property type="entry name" value="FAD/NAD(P)-binding domain"/>
    <property type="match status" value="1"/>
</dbReference>
<dbReference type="InterPro" id="IPR013785">
    <property type="entry name" value="Aldolase_TIM"/>
</dbReference>
<comment type="similarity">
    <text evidence="3">In the N-terminal section; belongs to the NADH:flavin oxidoreductase/NADH oxidase family.</text>
</comment>
<evidence type="ECO:0000256" key="1">
    <source>
        <dbReference type="ARBA" id="ARBA00001917"/>
    </source>
</evidence>
<dbReference type="Gene3D" id="3.40.50.720">
    <property type="entry name" value="NAD(P)-binding Rossmann-like Domain"/>
    <property type="match status" value="1"/>
</dbReference>
<keyword evidence="6" id="KW-0479">Metal-binding</keyword>
<evidence type="ECO:0000256" key="4">
    <source>
        <dbReference type="ARBA" id="ARBA00022630"/>
    </source>
</evidence>
<dbReference type="SUPFAM" id="SSF51971">
    <property type="entry name" value="Nucleotide-binding domain"/>
    <property type="match status" value="1"/>
</dbReference>
<dbReference type="Gene3D" id="3.20.20.70">
    <property type="entry name" value="Aldolase class I"/>
    <property type="match status" value="1"/>
</dbReference>
<name>A0A381SP92_9ZZZZ</name>
<dbReference type="InterPro" id="IPR051793">
    <property type="entry name" value="NADH:flavin_oxidoreductase"/>
</dbReference>
<dbReference type="InterPro" id="IPR001155">
    <property type="entry name" value="OxRdtase_FMN_N"/>
</dbReference>
<gene>
    <name evidence="12" type="ORF">METZ01_LOCUS58704</name>
</gene>
<dbReference type="EMBL" id="UINC01003382">
    <property type="protein sequence ID" value="SVA05850.1"/>
    <property type="molecule type" value="Genomic_DNA"/>
</dbReference>
<evidence type="ECO:0000256" key="2">
    <source>
        <dbReference type="ARBA" id="ARBA00001966"/>
    </source>
</evidence>
<dbReference type="PANTHER" id="PTHR42917:SF2">
    <property type="entry name" value="2,4-DIENOYL-COA REDUCTASE [(2E)-ENOYL-COA-PRODUCING]"/>
    <property type="match status" value="1"/>
</dbReference>
<sequence length="657" mass="70641">MVASSEFTNLFSPLALSAGESELQLRNRIVVPGHNSVFMTMTGPPTDRIHQYWLTKARGGAAMIITHLHDVAPRSTEADSPTIHIDESIERYQKISNSIRGEGTKFLIQLNHVGGEGSSRLNGGALLAPSAIRPTRNQLLPTAGETPHEMDLESIERIVAAFKVAASRASQAGFDGVEIQAEVSFLIAQFMSPQRNLRTDQYGGSFKNRMRFAKEVISAVRQGLGNDKVIGIRISGDEFLKGGIDQDEAVLIAKELESTGILDLIHVGAGPGGSAHIPPTYHRAGSFAYLSEGIRRAVALPVLSSQRINDPSIAEHMLREGISDLVAMNRAIMADPEMPLKAMQGRVDEIRHCIACNECISRNQAGIPIACTMNAEMGREANMLVTPARVTKDVMIVGGGPAGLECARVAALRGHNVTLFEKNSKLGGQALIAAKAPGREDFDEVYRYFSRQMELLGVKVKTNFKVTTDTITAIGPNVIVIATGSVSPTGGHPGGTVEIATVRQVLSGEIDCSNFNKVLIVDEDHSIKALSAADFLSNLDCHVELLTGALYAGAQTEFGTLQMVYERVLKKSVIIRPLTAISMVDGRTVVAINVLSEEETPIPDVDLIVTAGLSVAEDSLYHTSLGLVDEIYLIGDALAPRKMIDAILDGARTARQI</sequence>
<dbReference type="InterPro" id="IPR036188">
    <property type="entry name" value="FAD/NAD-bd_sf"/>
</dbReference>
<dbReference type="Pfam" id="PF00724">
    <property type="entry name" value="Oxidored_FMN"/>
    <property type="match status" value="1"/>
</dbReference>
<evidence type="ECO:0000313" key="12">
    <source>
        <dbReference type="EMBL" id="SVA05850.1"/>
    </source>
</evidence>
<dbReference type="GO" id="GO:0010181">
    <property type="term" value="F:FMN binding"/>
    <property type="evidence" value="ECO:0007669"/>
    <property type="project" value="InterPro"/>
</dbReference>
<dbReference type="SUPFAM" id="SSF51395">
    <property type="entry name" value="FMN-linked oxidoreductases"/>
    <property type="match status" value="1"/>
</dbReference>
<dbReference type="GO" id="GO:0046872">
    <property type="term" value="F:metal ion binding"/>
    <property type="evidence" value="ECO:0007669"/>
    <property type="project" value="UniProtKB-KW"/>
</dbReference>
<dbReference type="AlphaFoldDB" id="A0A381SP92"/>
<comment type="cofactor">
    <cofactor evidence="1">
        <name>FMN</name>
        <dbReference type="ChEBI" id="CHEBI:58210"/>
    </cofactor>
</comment>
<evidence type="ECO:0000256" key="7">
    <source>
        <dbReference type="ARBA" id="ARBA00023002"/>
    </source>
</evidence>
<evidence type="ECO:0000259" key="10">
    <source>
        <dbReference type="Pfam" id="PF00724"/>
    </source>
</evidence>
<evidence type="ECO:0000256" key="9">
    <source>
        <dbReference type="ARBA" id="ARBA00023014"/>
    </source>
</evidence>
<evidence type="ECO:0000256" key="6">
    <source>
        <dbReference type="ARBA" id="ARBA00022723"/>
    </source>
</evidence>
<evidence type="ECO:0000256" key="3">
    <source>
        <dbReference type="ARBA" id="ARBA00011048"/>
    </source>
</evidence>
<accession>A0A381SP92</accession>
<keyword evidence="4" id="KW-0285">Flavoprotein</keyword>
<dbReference type="PRINTS" id="PR00419">
    <property type="entry name" value="ADXRDTASE"/>
</dbReference>
<protein>
    <recommendedName>
        <fullName evidence="13">NADH:flavin oxidoreductase/NADH oxidase N-terminal domain-containing protein</fullName>
    </recommendedName>
</protein>
<feature type="domain" description="FAD/NAD(P)-binding" evidence="11">
    <location>
        <begin position="392"/>
        <end position="620"/>
    </location>
</feature>
<dbReference type="Gene3D" id="3.50.50.60">
    <property type="entry name" value="FAD/NAD(P)-binding domain"/>
    <property type="match status" value="1"/>
</dbReference>
<dbReference type="GO" id="GO:0051536">
    <property type="term" value="F:iron-sulfur cluster binding"/>
    <property type="evidence" value="ECO:0007669"/>
    <property type="project" value="UniProtKB-KW"/>
</dbReference>
<feature type="domain" description="NADH:flavin oxidoreductase/NADH oxidase N-terminal" evidence="10">
    <location>
        <begin position="10"/>
        <end position="348"/>
    </location>
</feature>
<keyword evidence="8" id="KW-0408">Iron</keyword>
<reference evidence="12" key="1">
    <citation type="submission" date="2018-05" db="EMBL/GenBank/DDBJ databases">
        <authorList>
            <person name="Lanie J.A."/>
            <person name="Ng W.-L."/>
            <person name="Kazmierczak K.M."/>
            <person name="Andrzejewski T.M."/>
            <person name="Davidsen T.M."/>
            <person name="Wayne K.J."/>
            <person name="Tettelin H."/>
            <person name="Glass J.I."/>
            <person name="Rusch D."/>
            <person name="Podicherti R."/>
            <person name="Tsui H.-C.T."/>
            <person name="Winkler M.E."/>
        </authorList>
    </citation>
    <scope>NUCLEOTIDE SEQUENCE</scope>
</reference>
<evidence type="ECO:0000256" key="5">
    <source>
        <dbReference type="ARBA" id="ARBA00022643"/>
    </source>
</evidence>
<proteinExistence type="inferred from homology"/>